<sequence>MSLNSSCKQSNHDITQNKILPEKKDNKFFEIKLQETKPAIDMCLKSYEKIGVCLNKKSSTKINSNNLDKVCFIIINTYEKDNQNLGKGPLNDGLLIGINHHRIGYKVFYLYNPLQEEFLKFLGYFLQNTTQSLTVFYSGLDSSASNVHDIEFTNGPLSSNIVSDVIYRNINENSNVLFITDSCHGGTVFDINSLCSIFSRKSANVISFSVKKEGNKVDSSHILQSHGIFTNYFCKAMSDCPTISPKHLVERINPSILRFNESLKFEVTSSKLAKSPIFQK</sequence>
<accession>A0ABR2HHP3</accession>
<evidence type="ECO:0008006" key="3">
    <source>
        <dbReference type="Google" id="ProtNLM"/>
    </source>
</evidence>
<dbReference type="Gene3D" id="3.40.50.12660">
    <property type="match status" value="1"/>
</dbReference>
<gene>
    <name evidence="1" type="ORF">M9Y10_019601</name>
</gene>
<keyword evidence="2" id="KW-1185">Reference proteome</keyword>
<dbReference type="EMBL" id="JAPFFF010000028">
    <property type="protein sequence ID" value="KAK8847026.1"/>
    <property type="molecule type" value="Genomic_DNA"/>
</dbReference>
<protein>
    <recommendedName>
        <fullName evidence="3">Clan CD, family C14, metacaspase-like cysteine peptidase</fullName>
    </recommendedName>
</protein>
<proteinExistence type="predicted"/>
<comment type="caution">
    <text evidence="1">The sequence shown here is derived from an EMBL/GenBank/DDBJ whole genome shotgun (WGS) entry which is preliminary data.</text>
</comment>
<evidence type="ECO:0000313" key="2">
    <source>
        <dbReference type="Proteomes" id="UP001470230"/>
    </source>
</evidence>
<reference evidence="1 2" key="1">
    <citation type="submission" date="2024-04" db="EMBL/GenBank/DDBJ databases">
        <title>Tritrichomonas musculus Genome.</title>
        <authorList>
            <person name="Alves-Ferreira E."/>
            <person name="Grigg M."/>
            <person name="Lorenzi H."/>
            <person name="Galac M."/>
        </authorList>
    </citation>
    <scope>NUCLEOTIDE SEQUENCE [LARGE SCALE GENOMIC DNA]</scope>
    <source>
        <strain evidence="1 2">EAF2021</strain>
    </source>
</reference>
<evidence type="ECO:0000313" key="1">
    <source>
        <dbReference type="EMBL" id="KAK8847026.1"/>
    </source>
</evidence>
<organism evidence="1 2">
    <name type="scientific">Tritrichomonas musculus</name>
    <dbReference type="NCBI Taxonomy" id="1915356"/>
    <lineage>
        <taxon>Eukaryota</taxon>
        <taxon>Metamonada</taxon>
        <taxon>Parabasalia</taxon>
        <taxon>Tritrichomonadida</taxon>
        <taxon>Tritrichomonadidae</taxon>
        <taxon>Tritrichomonas</taxon>
    </lineage>
</organism>
<name>A0ABR2HHP3_9EUKA</name>
<dbReference type="Proteomes" id="UP001470230">
    <property type="component" value="Unassembled WGS sequence"/>
</dbReference>